<dbReference type="PANTHER" id="PTHR12526">
    <property type="entry name" value="GLYCOSYLTRANSFERASE"/>
    <property type="match status" value="1"/>
</dbReference>
<dbReference type="SUPFAM" id="SSF53756">
    <property type="entry name" value="UDP-Glycosyltransferase/glycogen phosphorylase"/>
    <property type="match status" value="1"/>
</dbReference>
<dbReference type="Pfam" id="PF13439">
    <property type="entry name" value="Glyco_transf_4"/>
    <property type="match status" value="1"/>
</dbReference>
<keyword evidence="3" id="KW-0808">Transferase</keyword>
<evidence type="ECO:0000259" key="1">
    <source>
        <dbReference type="Pfam" id="PF00534"/>
    </source>
</evidence>
<feature type="domain" description="Glycosyltransferase subfamily 4-like N-terminal" evidence="2">
    <location>
        <begin position="19"/>
        <end position="176"/>
    </location>
</feature>
<dbReference type="Proteomes" id="UP000051634">
    <property type="component" value="Unassembled WGS sequence"/>
</dbReference>
<dbReference type="InterPro" id="IPR028098">
    <property type="entry name" value="Glyco_trans_4-like_N"/>
</dbReference>
<keyword evidence="4" id="KW-1185">Reference proteome</keyword>
<gene>
    <name evidence="3" type="ORF">Ga0074115_10288</name>
</gene>
<organism evidence="3 4">
    <name type="scientific">endosymbiont of Ridgeia piscesae</name>
    <dbReference type="NCBI Taxonomy" id="54398"/>
    <lineage>
        <taxon>Bacteria</taxon>
        <taxon>Pseudomonadati</taxon>
        <taxon>Pseudomonadota</taxon>
        <taxon>Gammaproteobacteria</taxon>
        <taxon>sulfur-oxidizing symbionts</taxon>
    </lineage>
</organism>
<dbReference type="RefSeq" id="WP_060528141.1">
    <property type="nucleotide sequence ID" value="NZ_KQ557116.1"/>
</dbReference>
<comment type="caution">
    <text evidence="3">The sequence shown here is derived from an EMBL/GenBank/DDBJ whole genome shotgun (WGS) entry which is preliminary data.</text>
</comment>
<dbReference type="AlphaFoldDB" id="A0A0T5YTM5"/>
<dbReference type="EMBL" id="LDXT01000094">
    <property type="protein sequence ID" value="KRT53986.1"/>
    <property type="molecule type" value="Genomic_DNA"/>
</dbReference>
<evidence type="ECO:0000313" key="3">
    <source>
        <dbReference type="EMBL" id="KRT53986.1"/>
    </source>
</evidence>
<dbReference type="PANTHER" id="PTHR12526:SF630">
    <property type="entry name" value="GLYCOSYLTRANSFERASE"/>
    <property type="match status" value="1"/>
</dbReference>
<dbReference type="GO" id="GO:0016757">
    <property type="term" value="F:glycosyltransferase activity"/>
    <property type="evidence" value="ECO:0007669"/>
    <property type="project" value="InterPro"/>
</dbReference>
<evidence type="ECO:0000259" key="2">
    <source>
        <dbReference type="Pfam" id="PF13439"/>
    </source>
</evidence>
<proteinExistence type="predicted"/>
<protein>
    <submittedName>
        <fullName evidence="3">Glycosyltransferase involved in cell wall bisynthesis</fullName>
    </submittedName>
</protein>
<dbReference type="InterPro" id="IPR001296">
    <property type="entry name" value="Glyco_trans_1"/>
</dbReference>
<dbReference type="GO" id="GO:1901135">
    <property type="term" value="P:carbohydrate derivative metabolic process"/>
    <property type="evidence" value="ECO:0007669"/>
    <property type="project" value="UniProtKB-ARBA"/>
</dbReference>
<evidence type="ECO:0000313" key="4">
    <source>
        <dbReference type="Proteomes" id="UP000051634"/>
    </source>
</evidence>
<dbReference type="Pfam" id="PF00534">
    <property type="entry name" value="Glycos_transf_1"/>
    <property type="match status" value="1"/>
</dbReference>
<sequence>MSDTNNRIVVVLVISNLEYGGAQRQIVELINNMDSNAFDVHLVSLSDYVPLADTIKQREQRLHIIHKESRFDLKVAWKLSQLLEQLRADIVHGYLFDAEIAVRLAGRLADTPLIVGSERNTNYSLKKVQRAAYTLTHYMLDLCIANSHAGAKFNRKTLNQPEEKYRVVHNGVDAERFAPLDASALREELGLNPDTFYVGMFGSYKRQKNHPLFFKAVARILESHPDTRFILIGDQLAHGLHGSSDYKQEVSELVDQLGVREYCHFVGNRDDVEMLYNVCDITVLPSLYEGTPNVALESMACGVPVVATDVSDNSYVIPDDQAGYVVPLGDEKLLAERVTRCIDDPNLLQRLKQGARDWVLSEFSTRRLAEKTEAIYREALAAKRGWPAGADPIRPR</sequence>
<reference evidence="3 4" key="1">
    <citation type="submission" date="2015-11" db="EMBL/GenBank/DDBJ databases">
        <title>The genome of Candidatus Endoriftia persephone in Ridgeia piscesae and population structure of the North Eastern Pacific vestimentiferan symbionts.</title>
        <authorList>
            <person name="Perez M."/>
            <person name="Juniper K.S."/>
        </authorList>
    </citation>
    <scope>NUCLEOTIDE SEQUENCE [LARGE SCALE GENOMIC DNA]</scope>
    <source>
        <strain evidence="3">Ind11</strain>
    </source>
</reference>
<dbReference type="OrthoDB" id="9764577at2"/>
<name>A0A0T5YTM5_9GAMM</name>
<dbReference type="Gene3D" id="3.40.50.2000">
    <property type="entry name" value="Glycogen Phosphorylase B"/>
    <property type="match status" value="2"/>
</dbReference>
<accession>A0A0T5YTM5</accession>
<feature type="domain" description="Glycosyl transferase family 1" evidence="1">
    <location>
        <begin position="184"/>
        <end position="358"/>
    </location>
</feature>